<feature type="region of interest" description="Disordered" evidence="1">
    <location>
        <begin position="542"/>
        <end position="587"/>
    </location>
</feature>
<gene>
    <name evidence="2" type="ORF">Tci_363091</name>
</gene>
<name>A0A699HBT1_TANCI</name>
<feature type="compositionally biased region" description="Basic residues" evidence="1">
    <location>
        <begin position="568"/>
        <end position="584"/>
    </location>
</feature>
<comment type="caution">
    <text evidence="2">The sequence shown here is derived from an EMBL/GenBank/DDBJ whole genome shotgun (WGS) entry which is preliminary data.</text>
</comment>
<evidence type="ECO:0000313" key="2">
    <source>
        <dbReference type="EMBL" id="GEX91116.1"/>
    </source>
</evidence>
<feature type="compositionally biased region" description="Basic and acidic residues" evidence="1">
    <location>
        <begin position="278"/>
        <end position="287"/>
    </location>
</feature>
<feature type="region of interest" description="Disordered" evidence="1">
    <location>
        <begin position="98"/>
        <end position="134"/>
    </location>
</feature>
<proteinExistence type="predicted"/>
<protein>
    <recommendedName>
        <fullName evidence="3">Synaptobrevin, longin-like domain protein</fullName>
    </recommendedName>
</protein>
<reference evidence="2" key="1">
    <citation type="journal article" date="2019" name="Sci. Rep.">
        <title>Draft genome of Tanacetum cinerariifolium, the natural source of mosquito coil.</title>
        <authorList>
            <person name="Yamashiro T."/>
            <person name="Shiraishi A."/>
            <person name="Satake H."/>
            <person name="Nakayama K."/>
        </authorList>
    </citation>
    <scope>NUCLEOTIDE SEQUENCE</scope>
</reference>
<organism evidence="2">
    <name type="scientific">Tanacetum cinerariifolium</name>
    <name type="common">Dalmatian daisy</name>
    <name type="synonym">Chrysanthemum cinerariifolium</name>
    <dbReference type="NCBI Taxonomy" id="118510"/>
    <lineage>
        <taxon>Eukaryota</taxon>
        <taxon>Viridiplantae</taxon>
        <taxon>Streptophyta</taxon>
        <taxon>Embryophyta</taxon>
        <taxon>Tracheophyta</taxon>
        <taxon>Spermatophyta</taxon>
        <taxon>Magnoliopsida</taxon>
        <taxon>eudicotyledons</taxon>
        <taxon>Gunneridae</taxon>
        <taxon>Pentapetalae</taxon>
        <taxon>asterids</taxon>
        <taxon>campanulids</taxon>
        <taxon>Asterales</taxon>
        <taxon>Asteraceae</taxon>
        <taxon>Asteroideae</taxon>
        <taxon>Anthemideae</taxon>
        <taxon>Anthemidinae</taxon>
        <taxon>Tanacetum</taxon>
    </lineage>
</organism>
<feature type="compositionally biased region" description="Basic residues" evidence="1">
    <location>
        <begin position="542"/>
        <end position="551"/>
    </location>
</feature>
<feature type="region of interest" description="Disordered" evidence="1">
    <location>
        <begin position="278"/>
        <end position="297"/>
    </location>
</feature>
<evidence type="ECO:0008006" key="3">
    <source>
        <dbReference type="Google" id="ProtNLM"/>
    </source>
</evidence>
<accession>A0A699HBT1</accession>
<sequence length="729" mass="83697">MLSFIRLWTFYREAYFVYSHSGKPVVITKPSIKSDLQFNDVDGIDCLTNEAIFENFALMGYEGDLTKLNFQRALFSPQWKFLIHTIIYYLTSKRDQPPLTESSSEHDTSQEPRVNLKGTSGSGGDQVNLPYDSPLSCGHTSDRAKGFLNLEELSTLCTNLSNRVLALETVKDAQAKEILTLKARIKKLEKRRKPSISHHKAWLRSVDKLSKMKKLGQMESVSKHRRKSDKPRPKLDNSVRLDVDGVEYIETKEDVDEGRTSNKTEELNLDVDTKVIAKDKGSGEKGESTISTARPKRISIARRKRISTGRPKRVSTSSVTISTVDPKVSVVESKTPPITTSIFNDEDITMAQTLIKIKEEKAKEKGVAFKEVKESDRPARSVLTLKPLLTIDPKDKGKAVIEEPELKKMTRSDFDDAPVARDEEIARQFETELHKEVERERQREEQASMDYIPKIYDEVQARIDDHHELAVRLTHEEHDNQLNKRTFEEIQALYIKEQEKDANFVPVGSDEDDRLIQKMNEKEADVHKEKVLKEPANIKVLKMKARKKARKQTPVDDESSDKGMDSSKKRKAGPRMKRMSKRQKTYVDPKEEEHLKTFLKIDSNEEEVVDYEIKNFAEMMTRFDRLDLVELYNLVMQRFETTTPEERRYLLTTKTLERMLSLRLIAESASDAAYVGFITIQQMVISSPCLTDIKNWLVQKQTAFGKDLSNSLMADSSPKNIWFSTHHAS</sequence>
<feature type="region of interest" description="Disordered" evidence="1">
    <location>
        <begin position="213"/>
        <end position="237"/>
    </location>
</feature>
<evidence type="ECO:0000256" key="1">
    <source>
        <dbReference type="SAM" id="MobiDB-lite"/>
    </source>
</evidence>
<dbReference type="AlphaFoldDB" id="A0A699HBT1"/>
<dbReference type="EMBL" id="BKCJ010138423">
    <property type="protein sequence ID" value="GEX91116.1"/>
    <property type="molecule type" value="Genomic_DNA"/>
</dbReference>